<dbReference type="EMBL" id="JBHUIP010000012">
    <property type="protein sequence ID" value="MFD2263652.1"/>
    <property type="molecule type" value="Genomic_DNA"/>
</dbReference>
<evidence type="ECO:0000313" key="2">
    <source>
        <dbReference type="EMBL" id="MFD2263652.1"/>
    </source>
</evidence>
<keyword evidence="1" id="KW-0472">Membrane</keyword>
<feature type="transmembrane region" description="Helical" evidence="1">
    <location>
        <begin position="219"/>
        <end position="238"/>
    </location>
</feature>
<evidence type="ECO:0000313" key="3">
    <source>
        <dbReference type="Proteomes" id="UP001597295"/>
    </source>
</evidence>
<keyword evidence="1" id="KW-1133">Transmembrane helix</keyword>
<dbReference type="Proteomes" id="UP001597295">
    <property type="component" value="Unassembled WGS sequence"/>
</dbReference>
<evidence type="ECO:0008006" key="4">
    <source>
        <dbReference type="Google" id="ProtNLM"/>
    </source>
</evidence>
<proteinExistence type="predicted"/>
<comment type="caution">
    <text evidence="2">The sequence shown here is derived from an EMBL/GenBank/DDBJ whole genome shotgun (WGS) entry which is preliminary data.</text>
</comment>
<evidence type="ECO:0000256" key="1">
    <source>
        <dbReference type="SAM" id="Phobius"/>
    </source>
</evidence>
<reference evidence="3" key="1">
    <citation type="journal article" date="2019" name="Int. J. Syst. Evol. Microbiol.">
        <title>The Global Catalogue of Microorganisms (GCM) 10K type strain sequencing project: providing services to taxonomists for standard genome sequencing and annotation.</title>
        <authorList>
            <consortium name="The Broad Institute Genomics Platform"/>
            <consortium name="The Broad Institute Genome Sequencing Center for Infectious Disease"/>
            <person name="Wu L."/>
            <person name="Ma J."/>
        </authorList>
    </citation>
    <scope>NUCLEOTIDE SEQUENCE [LARGE SCALE GENOMIC DNA]</scope>
    <source>
        <strain evidence="3">CGMCC 1.19062</strain>
    </source>
</reference>
<protein>
    <recommendedName>
        <fullName evidence="4">PH domain-containing protein</fullName>
    </recommendedName>
</protein>
<feature type="transmembrane region" description="Helical" evidence="1">
    <location>
        <begin position="180"/>
        <end position="199"/>
    </location>
</feature>
<sequence>MKRKVYQNWTYALAGAGFAAFQLWQRQQLLLKAEYSCDPSLANGFIPKLCKEAATGLYGPVVVACLILGGVILSLVLRFPRLVLDERGGEIIPHPFKRQNFAWEEVRAIEPRKPVSGWFYWFSGTDKLLLRDGRTLDLGGPFFYGSFSMVDKIRRALSEAAPKGDYKIQTQNFLLSKWELIILLALSASHGLFALHAIYKSDIGDCLYLEGFGATAFKCLSPSSLLLISATVCIYFAMRHILRCDPGLTISSDHLVLRTRRVNCRIPWREIGAMDLTDWEFTWFEVGIPIHLRNGETLHIPSWGRLPKRLEAALLEAREVSKLQARDG</sequence>
<keyword evidence="1" id="KW-0812">Transmembrane</keyword>
<name>A0ABW5DRG9_9PROT</name>
<organism evidence="2 3">
    <name type="scientific">Lacibacterium aquatile</name>
    <dbReference type="NCBI Taxonomy" id="1168082"/>
    <lineage>
        <taxon>Bacteria</taxon>
        <taxon>Pseudomonadati</taxon>
        <taxon>Pseudomonadota</taxon>
        <taxon>Alphaproteobacteria</taxon>
        <taxon>Rhodospirillales</taxon>
        <taxon>Rhodospirillaceae</taxon>
    </lineage>
</organism>
<gene>
    <name evidence="2" type="ORF">ACFSM5_12200</name>
</gene>
<dbReference type="RefSeq" id="WP_379876677.1">
    <property type="nucleotide sequence ID" value="NZ_JBHUIP010000012.1"/>
</dbReference>
<feature type="transmembrane region" description="Helical" evidence="1">
    <location>
        <begin position="57"/>
        <end position="77"/>
    </location>
</feature>
<accession>A0ABW5DRG9</accession>
<keyword evidence="3" id="KW-1185">Reference proteome</keyword>